<feature type="non-terminal residue" evidence="3">
    <location>
        <position position="458"/>
    </location>
</feature>
<evidence type="ECO:0000256" key="1">
    <source>
        <dbReference type="SAM" id="MobiDB-lite"/>
    </source>
</evidence>
<dbReference type="Pfam" id="PF10067">
    <property type="entry name" value="DUF2306"/>
    <property type="match status" value="1"/>
</dbReference>
<evidence type="ECO:0000313" key="3">
    <source>
        <dbReference type="EMBL" id="CAK0859756.1"/>
    </source>
</evidence>
<organism evidence="3 4">
    <name type="scientific">Prorocentrum cordatum</name>
    <dbReference type="NCBI Taxonomy" id="2364126"/>
    <lineage>
        <taxon>Eukaryota</taxon>
        <taxon>Sar</taxon>
        <taxon>Alveolata</taxon>
        <taxon>Dinophyceae</taxon>
        <taxon>Prorocentrales</taxon>
        <taxon>Prorocentraceae</taxon>
        <taxon>Prorocentrum</taxon>
    </lineage>
</organism>
<keyword evidence="4" id="KW-1185">Reference proteome</keyword>
<dbReference type="EMBL" id="CAUYUJ010015930">
    <property type="protein sequence ID" value="CAK0859756.1"/>
    <property type="molecule type" value="Genomic_DNA"/>
</dbReference>
<feature type="transmembrane region" description="Helical" evidence="2">
    <location>
        <begin position="92"/>
        <end position="107"/>
    </location>
</feature>
<feature type="transmembrane region" description="Helical" evidence="2">
    <location>
        <begin position="161"/>
        <end position="185"/>
    </location>
</feature>
<dbReference type="Proteomes" id="UP001189429">
    <property type="component" value="Unassembled WGS sequence"/>
</dbReference>
<keyword evidence="2" id="KW-1133">Transmembrane helix</keyword>
<evidence type="ECO:0000256" key="2">
    <source>
        <dbReference type="SAM" id="Phobius"/>
    </source>
</evidence>
<feature type="transmembrane region" description="Helical" evidence="2">
    <location>
        <begin position="12"/>
        <end position="33"/>
    </location>
</feature>
<accession>A0ABN9UL24</accession>
<feature type="transmembrane region" description="Helical" evidence="2">
    <location>
        <begin position="127"/>
        <end position="149"/>
    </location>
</feature>
<reference evidence="3" key="1">
    <citation type="submission" date="2023-10" db="EMBL/GenBank/DDBJ databases">
        <authorList>
            <person name="Chen Y."/>
            <person name="Shah S."/>
            <person name="Dougan E. K."/>
            <person name="Thang M."/>
            <person name="Chan C."/>
        </authorList>
    </citation>
    <scope>NUCLEOTIDE SEQUENCE [LARGE SCALE GENOMIC DNA]</scope>
</reference>
<evidence type="ECO:0000313" key="4">
    <source>
        <dbReference type="Proteomes" id="UP001189429"/>
    </source>
</evidence>
<comment type="caution">
    <text evidence="3">The sequence shown here is derived from an EMBL/GenBank/DDBJ whole genome shotgun (WGS) entry which is preliminary data.</text>
</comment>
<sequence>MNALIEKLPLIIAWFTAFSMRIVVLPEVWSFYVPVVSPVYGSAAHWLRSSWRTHAILAHVLSGVLTVLCGIVQLDKPLRRARPGLHRWSGRLYMVAGAIMVLTLRPLRETSGGFARPGDGASPAMALFIDATTVAWFASAVLAVFYAAVRRDFISHRRWAATNFAVVLTPLAQRISLMLIVPAAIAGRLMRDALVHGLPFWSSAWGVAPQTWSGPPSAPKVLSFEGYGVAENMVFPYPGTAAASAWLGFSLVAAAASLAAWAKDSPPTAAAVDADVIGADEGGGGRARGASGCRTTGGAGANNRPCGAGRPPRCLGACSGGPARCSCRRATRASWRTPPPPLLPYGRRICVEGRHSGHPGAALAFSAAGAPRARRQPRGHARGRSCLLAKPVSPLIAWNALVHLTEPRCACAADKEPDSSGPSQPGEPRRTGPRPRRSGLERPPGEEVQAVHYARSAK</sequence>
<keyword evidence="2" id="KW-0472">Membrane</keyword>
<gene>
    <name evidence="3" type="ORF">PCOR1329_LOCUS49014</name>
</gene>
<feature type="transmembrane region" description="Helical" evidence="2">
    <location>
        <begin position="53"/>
        <end position="72"/>
    </location>
</feature>
<proteinExistence type="predicted"/>
<name>A0ABN9UL24_9DINO</name>
<feature type="region of interest" description="Disordered" evidence="1">
    <location>
        <begin position="412"/>
        <end position="458"/>
    </location>
</feature>
<evidence type="ECO:0008006" key="5">
    <source>
        <dbReference type="Google" id="ProtNLM"/>
    </source>
</evidence>
<protein>
    <recommendedName>
        <fullName evidence="5">Mannosyltransferase</fullName>
    </recommendedName>
</protein>
<keyword evidence="2" id="KW-0812">Transmembrane</keyword>
<dbReference type="InterPro" id="IPR018750">
    <property type="entry name" value="DUF2306_membrane"/>
</dbReference>